<evidence type="ECO:0000259" key="6">
    <source>
        <dbReference type="Pfam" id="PF07522"/>
    </source>
</evidence>
<dbReference type="FunFam" id="3.40.50.12650:FF:000005">
    <property type="entry name" value="DNA repair metallo-beta-lactamase family protein"/>
    <property type="match status" value="1"/>
</dbReference>
<evidence type="ECO:0000256" key="1">
    <source>
        <dbReference type="ARBA" id="ARBA00004123"/>
    </source>
</evidence>
<evidence type="ECO:0000256" key="5">
    <source>
        <dbReference type="ARBA" id="ARBA00023242"/>
    </source>
</evidence>
<reference evidence="7" key="1">
    <citation type="submission" date="2023-12" db="EMBL/GenBank/DDBJ databases">
        <title>Genome assembly of Anisodus tanguticus.</title>
        <authorList>
            <person name="Wang Y.-J."/>
        </authorList>
    </citation>
    <scope>NUCLEOTIDE SEQUENCE</scope>
    <source>
        <strain evidence="7">KB-2021</strain>
        <tissue evidence="7">Leaf</tissue>
    </source>
</reference>
<comment type="similarity">
    <text evidence="2">Belongs to the DNA repair metallo-beta-lactamase (DRMBL) family.</text>
</comment>
<name>A0AAE1SHP9_9SOLA</name>
<comment type="subcellular location">
    <subcellularLocation>
        <location evidence="1">Nucleus</location>
    </subcellularLocation>
</comment>
<dbReference type="EMBL" id="JAVYJV010000005">
    <property type="protein sequence ID" value="KAK4369799.1"/>
    <property type="molecule type" value="Genomic_DNA"/>
</dbReference>
<dbReference type="InterPro" id="IPR036866">
    <property type="entry name" value="RibonucZ/Hydroxyglut_hydro"/>
</dbReference>
<keyword evidence="4" id="KW-0234">DNA repair</keyword>
<evidence type="ECO:0000313" key="7">
    <source>
        <dbReference type="EMBL" id="KAK4369799.1"/>
    </source>
</evidence>
<organism evidence="7 8">
    <name type="scientific">Anisodus tanguticus</name>
    <dbReference type="NCBI Taxonomy" id="243964"/>
    <lineage>
        <taxon>Eukaryota</taxon>
        <taxon>Viridiplantae</taxon>
        <taxon>Streptophyta</taxon>
        <taxon>Embryophyta</taxon>
        <taxon>Tracheophyta</taxon>
        <taxon>Spermatophyta</taxon>
        <taxon>Magnoliopsida</taxon>
        <taxon>eudicotyledons</taxon>
        <taxon>Gunneridae</taxon>
        <taxon>Pentapetalae</taxon>
        <taxon>asterids</taxon>
        <taxon>lamiids</taxon>
        <taxon>Solanales</taxon>
        <taxon>Solanaceae</taxon>
        <taxon>Solanoideae</taxon>
        <taxon>Hyoscyameae</taxon>
        <taxon>Anisodus</taxon>
    </lineage>
</organism>
<dbReference type="Gene3D" id="3.60.15.10">
    <property type="entry name" value="Ribonuclease Z/Hydroxyacylglutathione hydrolase-like"/>
    <property type="match status" value="1"/>
</dbReference>
<proteinExistence type="inferred from homology"/>
<dbReference type="PANTHER" id="PTHR23240:SF31">
    <property type="entry name" value="DNA REPAIR METALLO-BETA-LACTAMASE FAMILY PROTEIN"/>
    <property type="match status" value="1"/>
</dbReference>
<dbReference type="GO" id="GO:0005634">
    <property type="term" value="C:nucleus"/>
    <property type="evidence" value="ECO:0007669"/>
    <property type="project" value="UniProtKB-SubCell"/>
</dbReference>
<feature type="domain" description="DNA repair metallo-beta-lactamase" evidence="6">
    <location>
        <begin position="243"/>
        <end position="351"/>
    </location>
</feature>
<dbReference type="Proteomes" id="UP001291623">
    <property type="component" value="Unassembled WGS sequence"/>
</dbReference>
<accession>A0AAE1SHP9</accession>
<evidence type="ECO:0000313" key="8">
    <source>
        <dbReference type="Proteomes" id="UP001291623"/>
    </source>
</evidence>
<dbReference type="InterPro" id="IPR011084">
    <property type="entry name" value="DRMBL"/>
</dbReference>
<dbReference type="AlphaFoldDB" id="A0AAE1SHP9"/>
<keyword evidence="3" id="KW-0227">DNA damage</keyword>
<evidence type="ECO:0000256" key="2">
    <source>
        <dbReference type="ARBA" id="ARBA00010304"/>
    </source>
</evidence>
<dbReference type="GO" id="GO:0035312">
    <property type="term" value="F:5'-3' DNA exonuclease activity"/>
    <property type="evidence" value="ECO:0007669"/>
    <property type="project" value="TreeGrafter"/>
</dbReference>
<dbReference type="Pfam" id="PF07522">
    <property type="entry name" value="DRMBL"/>
    <property type="match status" value="1"/>
</dbReference>
<sequence>MKSPVSETETEDLRGKMAIEMLKGLPFSVDRWSPKSSTKRHHFLTHAHKDHTQGISTYASYPIYCSQITKTLVLQHYPQLEGSFFVGIEVGQCIVIKDPDGDFTVTAFDANHCPGALMFLYEGEFGNILHTGDCRLTIECLQQLPLKYVGTPGKEPKCQIDCIFLDCTFGQSQLKMPSNQSAIQQIINCIWKHPQAPTVYLTCDLLGHEEILVHVSQTFGCKIYVNKAKTPECFQALELMVPEILSEDPSSRFQLFDGFPKLYQRAEAKIAEARSDSQHEPLIIRASAQWYACDDGTSDIERRKKERCDQPVRDIFGVWHICYSIHSSKEELEWALQLLAPKWVVSTTPSCKAMELDYVKRRSNQHRNFDDPFWQLLGFTMDAVSEVNAEKAPDVVEVSSSPLVKSIAQDYVDNSQSMTASFSICRQSHLSPPSKTAPVTLFGRARLGLSGSYFKHEEKEPILDNDSVFRGSDELEVISFKKEEVVVKAGKTLAVSEVLDIRSKEEILMHTETEYCISESAVGLSKRYNPSLRKIYRSMNVPVPRPLPSLVELLNAAKRARRRL</sequence>
<comment type="caution">
    <text evidence="7">The sequence shown here is derived from an EMBL/GenBank/DDBJ whole genome shotgun (WGS) entry which is preliminary data.</text>
</comment>
<dbReference type="FunFam" id="3.60.15.10:FF:000039">
    <property type="entry name" value="DNA repair metallo-beta-lactamase family protein"/>
    <property type="match status" value="1"/>
</dbReference>
<keyword evidence="8" id="KW-1185">Reference proteome</keyword>
<dbReference type="GO" id="GO:0003684">
    <property type="term" value="F:damaged DNA binding"/>
    <property type="evidence" value="ECO:0007669"/>
    <property type="project" value="TreeGrafter"/>
</dbReference>
<protein>
    <recommendedName>
        <fullName evidence="6">DNA repair metallo-beta-lactamase domain-containing protein</fullName>
    </recommendedName>
</protein>
<dbReference type="Gene3D" id="3.40.50.12650">
    <property type="match status" value="1"/>
</dbReference>
<evidence type="ECO:0000256" key="3">
    <source>
        <dbReference type="ARBA" id="ARBA00022763"/>
    </source>
</evidence>
<dbReference type="GO" id="GO:0036297">
    <property type="term" value="P:interstrand cross-link repair"/>
    <property type="evidence" value="ECO:0007669"/>
    <property type="project" value="TreeGrafter"/>
</dbReference>
<dbReference type="PANTHER" id="PTHR23240">
    <property type="entry name" value="DNA CROSS-LINK REPAIR PROTEIN PSO2/SNM1-RELATED"/>
    <property type="match status" value="1"/>
</dbReference>
<evidence type="ECO:0000256" key="4">
    <source>
        <dbReference type="ARBA" id="ARBA00023204"/>
    </source>
</evidence>
<dbReference type="GO" id="GO:0006303">
    <property type="term" value="P:double-strand break repair via nonhomologous end joining"/>
    <property type="evidence" value="ECO:0007669"/>
    <property type="project" value="TreeGrafter"/>
</dbReference>
<gene>
    <name evidence="7" type="ORF">RND71_009274</name>
</gene>
<dbReference type="SUPFAM" id="SSF56281">
    <property type="entry name" value="Metallo-hydrolase/oxidoreductase"/>
    <property type="match status" value="1"/>
</dbReference>
<keyword evidence="5" id="KW-0539">Nucleus</keyword>